<comment type="caution">
    <text evidence="1">The sequence shown here is derived from an EMBL/GenBank/DDBJ whole genome shotgun (WGS) entry which is preliminary data.</text>
</comment>
<protein>
    <submittedName>
        <fullName evidence="1">Uncharacterized protein</fullName>
    </submittedName>
</protein>
<dbReference type="EMBL" id="JTCM02000037">
    <property type="protein sequence ID" value="NEU74254.1"/>
    <property type="molecule type" value="Genomic_DNA"/>
</dbReference>
<dbReference type="Proteomes" id="UP000031549">
    <property type="component" value="Unassembled WGS sequence"/>
</dbReference>
<sequence length="77" mass="9215">MCKHNSTKRTYVNYSTNPEVYASLLMAMKERDWKAMVELFDREDGDEIEADINSKLRTVIPEPCWEDDTFDFLREYL</sequence>
<evidence type="ECO:0000313" key="1">
    <source>
        <dbReference type="EMBL" id="NEU74254.1"/>
    </source>
</evidence>
<gene>
    <name evidence="1" type="ORF">PI95_017225</name>
</gene>
<proteinExistence type="predicted"/>
<name>A0A846HC45_9CYAN</name>
<evidence type="ECO:0000313" key="2">
    <source>
        <dbReference type="Proteomes" id="UP000031549"/>
    </source>
</evidence>
<reference evidence="1 2" key="1">
    <citation type="journal article" date="2015" name="Genome Announc.">
        <title>Draft Genome Sequence of Cyanobacterium Hassallia byssoidea Strain VB512170, Isolated from Monuments in India.</title>
        <authorList>
            <person name="Singh D."/>
            <person name="Chandrababunaidu M.M."/>
            <person name="Panda A."/>
            <person name="Sen D."/>
            <person name="Bhattacharyya S."/>
            <person name="Adhikary S.P."/>
            <person name="Tripathy S."/>
        </authorList>
    </citation>
    <scope>NUCLEOTIDE SEQUENCE [LARGE SCALE GENOMIC DNA]</scope>
    <source>
        <strain evidence="1 2">VB512170</strain>
    </source>
</reference>
<keyword evidence="2" id="KW-1185">Reference proteome</keyword>
<dbReference type="AlphaFoldDB" id="A0A846HC45"/>
<organism evidence="1 2">
    <name type="scientific">Hassallia byssoidea VB512170</name>
    <dbReference type="NCBI Taxonomy" id="1304833"/>
    <lineage>
        <taxon>Bacteria</taxon>
        <taxon>Bacillati</taxon>
        <taxon>Cyanobacteriota</taxon>
        <taxon>Cyanophyceae</taxon>
        <taxon>Nostocales</taxon>
        <taxon>Tolypothrichaceae</taxon>
        <taxon>Hassallia</taxon>
    </lineage>
</organism>
<accession>A0A846HC45</accession>